<name>A0A518G6J8_9BACT</name>
<evidence type="ECO:0000313" key="8">
    <source>
        <dbReference type="EMBL" id="QDV24218.1"/>
    </source>
</evidence>
<protein>
    <submittedName>
        <fullName evidence="8">Serine/threonine-protein kinase PrkC</fullName>
        <ecNumber evidence="8">2.7.11.1</ecNumber>
    </submittedName>
</protein>
<dbReference type="SUPFAM" id="SSF48452">
    <property type="entry name" value="TPR-like"/>
    <property type="match status" value="1"/>
</dbReference>
<dbReference type="Pfam" id="PF00069">
    <property type="entry name" value="Pkinase"/>
    <property type="match status" value="1"/>
</dbReference>
<dbReference type="PROSITE" id="PS50011">
    <property type="entry name" value="PROTEIN_KINASE_DOM"/>
    <property type="match status" value="1"/>
</dbReference>
<keyword evidence="1 8" id="KW-0808">Transferase</keyword>
<dbReference type="PANTHER" id="PTHR43289:SF6">
    <property type="entry name" value="SERINE_THREONINE-PROTEIN KINASE NEKL-3"/>
    <property type="match status" value="1"/>
</dbReference>
<evidence type="ECO:0000256" key="4">
    <source>
        <dbReference type="ARBA" id="ARBA00022840"/>
    </source>
</evidence>
<evidence type="ECO:0000256" key="2">
    <source>
        <dbReference type="ARBA" id="ARBA00022741"/>
    </source>
</evidence>
<organism evidence="8 9">
    <name type="scientific">Aureliella helgolandensis</name>
    <dbReference type="NCBI Taxonomy" id="2527968"/>
    <lineage>
        <taxon>Bacteria</taxon>
        <taxon>Pseudomonadati</taxon>
        <taxon>Planctomycetota</taxon>
        <taxon>Planctomycetia</taxon>
        <taxon>Pirellulales</taxon>
        <taxon>Pirellulaceae</taxon>
        <taxon>Aureliella</taxon>
    </lineage>
</organism>
<dbReference type="Gene3D" id="3.40.50.300">
    <property type="entry name" value="P-loop containing nucleotide triphosphate hydrolases"/>
    <property type="match status" value="1"/>
</dbReference>
<dbReference type="GO" id="GO:0005524">
    <property type="term" value="F:ATP binding"/>
    <property type="evidence" value="ECO:0007669"/>
    <property type="project" value="UniProtKB-UniRule"/>
</dbReference>
<dbReference type="SUPFAM" id="SSF52540">
    <property type="entry name" value="P-loop containing nucleoside triphosphate hydrolases"/>
    <property type="match status" value="1"/>
</dbReference>
<accession>A0A518G6J8</accession>
<dbReference type="InterPro" id="IPR008271">
    <property type="entry name" value="Ser/Thr_kinase_AS"/>
</dbReference>
<proteinExistence type="predicted"/>
<dbReference type="GO" id="GO:0004674">
    <property type="term" value="F:protein serine/threonine kinase activity"/>
    <property type="evidence" value="ECO:0007669"/>
    <property type="project" value="UniProtKB-EC"/>
</dbReference>
<dbReference type="CDD" id="cd14014">
    <property type="entry name" value="STKc_PknB_like"/>
    <property type="match status" value="1"/>
</dbReference>
<dbReference type="RefSeq" id="WP_145077689.1">
    <property type="nucleotide sequence ID" value="NZ_CP036298.1"/>
</dbReference>
<dbReference type="InterPro" id="IPR000719">
    <property type="entry name" value="Prot_kinase_dom"/>
</dbReference>
<dbReference type="SUPFAM" id="SSF56112">
    <property type="entry name" value="Protein kinase-like (PK-like)"/>
    <property type="match status" value="1"/>
</dbReference>
<dbReference type="OrthoDB" id="222290at2"/>
<dbReference type="InterPro" id="IPR017441">
    <property type="entry name" value="Protein_kinase_ATP_BS"/>
</dbReference>
<evidence type="ECO:0000256" key="3">
    <source>
        <dbReference type="ARBA" id="ARBA00022777"/>
    </source>
</evidence>
<feature type="region of interest" description="Disordered" evidence="6">
    <location>
        <begin position="226"/>
        <end position="247"/>
    </location>
</feature>
<dbReference type="EMBL" id="CP036298">
    <property type="protein sequence ID" value="QDV24218.1"/>
    <property type="molecule type" value="Genomic_DNA"/>
</dbReference>
<dbReference type="InterPro" id="IPR027417">
    <property type="entry name" value="P-loop_NTPase"/>
</dbReference>
<dbReference type="Gene3D" id="1.10.510.10">
    <property type="entry name" value="Transferase(Phosphotransferase) domain 1"/>
    <property type="match status" value="1"/>
</dbReference>
<feature type="domain" description="Protein kinase" evidence="7">
    <location>
        <begin position="75"/>
        <end position="336"/>
    </location>
</feature>
<reference evidence="8 9" key="1">
    <citation type="submission" date="2019-02" db="EMBL/GenBank/DDBJ databases">
        <title>Deep-cultivation of Planctomycetes and their phenomic and genomic characterization uncovers novel biology.</title>
        <authorList>
            <person name="Wiegand S."/>
            <person name="Jogler M."/>
            <person name="Boedeker C."/>
            <person name="Pinto D."/>
            <person name="Vollmers J."/>
            <person name="Rivas-Marin E."/>
            <person name="Kohn T."/>
            <person name="Peeters S.H."/>
            <person name="Heuer A."/>
            <person name="Rast P."/>
            <person name="Oberbeckmann S."/>
            <person name="Bunk B."/>
            <person name="Jeske O."/>
            <person name="Meyerdierks A."/>
            <person name="Storesund J.E."/>
            <person name="Kallscheuer N."/>
            <person name="Luecker S."/>
            <person name="Lage O.M."/>
            <person name="Pohl T."/>
            <person name="Merkel B.J."/>
            <person name="Hornburger P."/>
            <person name="Mueller R.-W."/>
            <person name="Bruemmer F."/>
            <person name="Labrenz M."/>
            <person name="Spormann A.M."/>
            <person name="Op den Camp H."/>
            <person name="Overmann J."/>
            <person name="Amann R."/>
            <person name="Jetten M.S.M."/>
            <person name="Mascher T."/>
            <person name="Medema M.H."/>
            <person name="Devos D.P."/>
            <person name="Kaster A.-K."/>
            <person name="Ovreas L."/>
            <person name="Rohde M."/>
            <person name="Galperin M.Y."/>
            <person name="Jogler C."/>
        </authorList>
    </citation>
    <scope>NUCLEOTIDE SEQUENCE [LARGE SCALE GENOMIC DNA]</scope>
    <source>
        <strain evidence="8 9">Q31a</strain>
    </source>
</reference>
<evidence type="ECO:0000259" key="7">
    <source>
        <dbReference type="PROSITE" id="PS50011"/>
    </source>
</evidence>
<dbReference type="Proteomes" id="UP000318017">
    <property type="component" value="Chromosome"/>
</dbReference>
<dbReference type="InterPro" id="IPR011009">
    <property type="entry name" value="Kinase-like_dom_sf"/>
</dbReference>
<keyword evidence="4 5" id="KW-0067">ATP-binding</keyword>
<keyword evidence="3 8" id="KW-0418">Kinase</keyword>
<evidence type="ECO:0000256" key="5">
    <source>
        <dbReference type="PROSITE-ProRule" id="PRU10141"/>
    </source>
</evidence>
<feature type="binding site" evidence="5">
    <location>
        <position position="104"/>
    </location>
    <ligand>
        <name>ATP</name>
        <dbReference type="ChEBI" id="CHEBI:30616"/>
    </ligand>
</feature>
<dbReference type="Gene3D" id="3.30.200.20">
    <property type="entry name" value="Phosphorylase Kinase, domain 1"/>
    <property type="match status" value="1"/>
</dbReference>
<dbReference type="PROSITE" id="PS00107">
    <property type="entry name" value="PROTEIN_KINASE_ATP"/>
    <property type="match status" value="1"/>
</dbReference>
<dbReference type="PROSITE" id="PS00108">
    <property type="entry name" value="PROTEIN_KINASE_ST"/>
    <property type="match status" value="1"/>
</dbReference>
<dbReference type="Pfam" id="PF13191">
    <property type="entry name" value="AAA_16"/>
    <property type="match status" value="1"/>
</dbReference>
<evidence type="ECO:0000313" key="9">
    <source>
        <dbReference type="Proteomes" id="UP000318017"/>
    </source>
</evidence>
<keyword evidence="2 5" id="KW-0547">Nucleotide-binding</keyword>
<dbReference type="InterPro" id="IPR011990">
    <property type="entry name" value="TPR-like_helical_dom_sf"/>
</dbReference>
<dbReference type="InterPro" id="IPR041664">
    <property type="entry name" value="AAA_16"/>
</dbReference>
<gene>
    <name evidence="8" type="primary">prkC_13</name>
    <name evidence="8" type="ORF">Q31a_25330</name>
</gene>
<dbReference type="AlphaFoldDB" id="A0A518G6J8"/>
<evidence type="ECO:0000256" key="1">
    <source>
        <dbReference type="ARBA" id="ARBA00022679"/>
    </source>
</evidence>
<dbReference type="Gene3D" id="1.25.40.10">
    <property type="entry name" value="Tetratricopeptide repeat domain"/>
    <property type="match status" value="1"/>
</dbReference>
<evidence type="ECO:0000256" key="6">
    <source>
        <dbReference type="SAM" id="MobiDB-lite"/>
    </source>
</evidence>
<dbReference type="EC" id="2.7.11.1" evidence="8"/>
<sequence length="1225" mass="135677">MHRLLEELLNSGNTPEVVCRDCPELLPEVRQRWQEFQLVDEQIRALLPGVGTFPTVYSTAPPQPSLVLPAAFGRYQLRSRLGVGGFGVVYLGHDTELDRHVAIKLLHAQARPIEVQHNFALQEARRLAQLRHPGIVAVHDVGVHQGQLFIVSDYIEGSDLGQWLGVRRPTWSDAAAIAAAVADALAHAHARLIVHRDIKPANILLNSDTTPVLVDFGLALDESQDSSSSRGVVAGTPSYMSPEQASGAAHRIDGRTDIYSLGVVLYEMLTGQLPFRARNTYELLRQVRDDEPQPPRQLIDDIPPELERVCLKALAKRQHDRQTSAADFAAELRRILSNSIQEDQATLRLHWNTSPPLPGLKRRTVGRQKELQEMERAFVEAASGQGCVLCVTGEPGIGKTTLIDDFLSELSATNYPYALARGRCSERLAGTEAYLPFLEALESLLHGEYAETAAQLMKSAAPNWYEQVASTAANELPLEQRIAESRAASQQRLKRELATCLREMARQRPLLIFIDDLHWADPSTVDLLAYLAGKCDAMSILFVLTYRPTDLALTKHLFGPVKLDLQARGVCRELALEFLPRSDLDQYLSLEFPNHDFPNEFADMVHARTEGSPLFMVDLLRYLRDRQVLAQEQERWILRQSVPDLRRELPESVRGMIQRKIDQLGGDDRRLLVAASVQGYEFDSAVVAKVLGRDPAEVEDRLGELNRVHAFVRRVGELEFPDRTLTVQYCFVHVLYQNVLYDSLQPTRRASLNGAVAQALCAYYGDNSVELAGVLAMLLKEARDIKGAAKYFLIAAQNAARVYANHETVILARRGIEVLSALPDTPERAHQELALQITLGSALFATNDWTASEVELAYTRAQELCRELGESSELFPALWGLFLFHIARGEIWTGIEQGAHLLNLAQRIRDPGLLLQAHHALGPTYGLVGNWEAAQTHLEQAIAGYDRQIHHKQAFFYGGHDPCVCCLSYSAKARWMLGYPEQALQLGQQAIALASDLGHPTSLAHTQLSVAMVHQYLRNASETLALAEALQKLAADQGLPYYLAGGLVLQGWAIAELGHGEEGIALIQKGFATGGSTRAHWRSYSLTLLADAHGKCQNLTEGLVALEDAMTVVAATGICIFEPEIYRLKGEFLLSQDIQKSAEAEACYGEAIAIARRQQAKTLELRATLSLARFYERQGRFADGQAALSTIYGTFTEGFGTPDLVDAAAHLKRLSRTSSRDAASW</sequence>
<keyword evidence="9" id="KW-1185">Reference proteome</keyword>
<dbReference type="KEGG" id="ahel:Q31a_25330"/>
<dbReference type="PANTHER" id="PTHR43289">
    <property type="entry name" value="MITOGEN-ACTIVATED PROTEIN KINASE KINASE KINASE 20-RELATED"/>
    <property type="match status" value="1"/>
</dbReference>
<dbReference type="SMART" id="SM00220">
    <property type="entry name" value="S_TKc"/>
    <property type="match status" value="1"/>
</dbReference>